<name>A0A8B9BTS2_9AVES</name>
<keyword evidence="2" id="KW-1185">Reference proteome</keyword>
<dbReference type="Proteomes" id="UP000694426">
    <property type="component" value="Unplaced"/>
</dbReference>
<accession>A0A8B9BTS2</accession>
<protein>
    <submittedName>
        <fullName evidence="1">Uncharacterized protein</fullName>
    </submittedName>
</protein>
<evidence type="ECO:0000313" key="1">
    <source>
        <dbReference type="Ensembl" id="ENSABRP00000009481.1"/>
    </source>
</evidence>
<dbReference type="Ensembl" id="ENSABRT00000013525.1">
    <property type="protein sequence ID" value="ENSABRP00000009481.1"/>
    <property type="gene ID" value="ENSABRG00000008469.1"/>
</dbReference>
<reference evidence="1" key="2">
    <citation type="submission" date="2025-09" db="UniProtKB">
        <authorList>
            <consortium name="Ensembl"/>
        </authorList>
    </citation>
    <scope>IDENTIFICATION</scope>
</reference>
<organism evidence="1 2">
    <name type="scientific">Anser brachyrhynchus</name>
    <name type="common">Pink-footed goose</name>
    <dbReference type="NCBI Taxonomy" id="132585"/>
    <lineage>
        <taxon>Eukaryota</taxon>
        <taxon>Metazoa</taxon>
        <taxon>Chordata</taxon>
        <taxon>Craniata</taxon>
        <taxon>Vertebrata</taxon>
        <taxon>Euteleostomi</taxon>
        <taxon>Archelosauria</taxon>
        <taxon>Archosauria</taxon>
        <taxon>Dinosauria</taxon>
        <taxon>Saurischia</taxon>
        <taxon>Theropoda</taxon>
        <taxon>Coelurosauria</taxon>
        <taxon>Aves</taxon>
        <taxon>Neognathae</taxon>
        <taxon>Galloanserae</taxon>
        <taxon>Anseriformes</taxon>
        <taxon>Anatidae</taxon>
        <taxon>Anserinae</taxon>
        <taxon>Anser</taxon>
    </lineage>
</organism>
<dbReference type="AlphaFoldDB" id="A0A8B9BTS2"/>
<sequence length="119" mass="13446">MAPSGSGGRRGGPGPCSARALTPRAWRGTFWSQTGGSPAGFYLFYYFSLNICCQTLYRSKLLHSTTSHLLFRIGRIRRVEVKSKHRRAGKAPRCIARQMGYDTVHNLIIKNIYMYISIM</sequence>
<proteinExistence type="predicted"/>
<reference evidence="1" key="1">
    <citation type="submission" date="2025-08" db="UniProtKB">
        <authorList>
            <consortium name="Ensembl"/>
        </authorList>
    </citation>
    <scope>IDENTIFICATION</scope>
</reference>
<evidence type="ECO:0000313" key="2">
    <source>
        <dbReference type="Proteomes" id="UP000694426"/>
    </source>
</evidence>